<feature type="transmembrane region" description="Helical" evidence="1">
    <location>
        <begin position="391"/>
        <end position="416"/>
    </location>
</feature>
<accession>A0ABS4CJG0</accession>
<keyword evidence="1" id="KW-1133">Transmembrane helix</keyword>
<sequence>MTVYFSGWQKLLRLNLRRDRWQILFWLIGIAGLSIAVAGAFPELFPTAQERQVMAETVKNPAMIAMIGPSSSLDNYTIGAMFGHEMTLFMAITTAVMMILLTARHTRGDEEDGRLEMIRALSVGRLAPLIAVLVEMLLISVLIMLTNGIGVGLLGIETMPMGASLLYGAALGSAGLVFTGVTAVFAQLAESKRGTVGFSLSFLGAAYLFRGFTDLNNESLSWLSPLSWVYKTEVFVTNSWFPIILSLVFSFILFGVSFYLNSIRDLEAGFIPQRSGKSHAGFLLKKPLGFSFRLVKTTLISWLVVMVVAGISYGSVFGDLENFFKSSDILTMLLPEKSNYSLTEQFMTVLMVILSILGTIPVLTVALKAYSEEKKSRVEQLFSKSVTRTKLLGAYLFIAFCTSIIMLIASVLSLYAASSSVMAEPIALSMMLKSGLAYLPAVWFVMGAGFLLVGWLPKWSGAVWFYLVFSFFVDYLGSLLDVPKVVKNLSVFSYIPRIPVDSFEWQPLLVITGLAVLLLIGGFIGYRNRDIAG</sequence>
<feature type="transmembrane region" description="Helical" evidence="1">
    <location>
        <begin position="86"/>
        <end position="103"/>
    </location>
</feature>
<dbReference type="Proteomes" id="UP000673375">
    <property type="component" value="Unassembled WGS sequence"/>
</dbReference>
<feature type="transmembrane region" description="Helical" evidence="1">
    <location>
        <begin position="505"/>
        <end position="526"/>
    </location>
</feature>
<keyword evidence="3" id="KW-1185">Reference proteome</keyword>
<keyword evidence="1" id="KW-0812">Transmembrane</keyword>
<feature type="transmembrane region" description="Helical" evidence="1">
    <location>
        <begin position="21"/>
        <end position="41"/>
    </location>
</feature>
<dbReference type="EMBL" id="JAEDXU010000003">
    <property type="protein sequence ID" value="MBP1046072.1"/>
    <property type="molecule type" value="Genomic_DNA"/>
</dbReference>
<feature type="transmembrane region" description="Helical" evidence="1">
    <location>
        <begin position="294"/>
        <end position="316"/>
    </location>
</feature>
<evidence type="ECO:0000313" key="2">
    <source>
        <dbReference type="EMBL" id="MBP1046072.1"/>
    </source>
</evidence>
<dbReference type="RefSeq" id="WP_209556896.1">
    <property type="nucleotide sequence ID" value="NZ_JAEDXU010000003.1"/>
</dbReference>
<protein>
    <submittedName>
        <fullName evidence="2">ABC transporter permease</fullName>
    </submittedName>
</protein>
<evidence type="ECO:0000256" key="1">
    <source>
        <dbReference type="SAM" id="Phobius"/>
    </source>
</evidence>
<organism evidence="2 3">
    <name type="scientific">Enterococcus larvae</name>
    <dbReference type="NCBI Taxonomy" id="2794352"/>
    <lineage>
        <taxon>Bacteria</taxon>
        <taxon>Bacillati</taxon>
        <taxon>Bacillota</taxon>
        <taxon>Bacilli</taxon>
        <taxon>Lactobacillales</taxon>
        <taxon>Enterococcaceae</taxon>
        <taxon>Enterococcus</taxon>
    </lineage>
</organism>
<gene>
    <name evidence="2" type="ORF">I6N96_07235</name>
</gene>
<reference evidence="2 3" key="1">
    <citation type="submission" date="2020-12" db="EMBL/GenBank/DDBJ databases">
        <title>Vagococcus allomyrinae sp. nov. and Enterococcus lavae sp. nov., isolated from the larvae of Allomyrina dichotoma.</title>
        <authorList>
            <person name="Lee S.D."/>
        </authorList>
    </citation>
    <scope>NUCLEOTIDE SEQUENCE [LARGE SCALE GENOMIC DNA]</scope>
    <source>
        <strain evidence="2 3">BWM-S5</strain>
    </source>
</reference>
<proteinExistence type="predicted"/>
<feature type="transmembrane region" description="Helical" evidence="1">
    <location>
        <begin position="346"/>
        <end position="370"/>
    </location>
</feature>
<feature type="transmembrane region" description="Helical" evidence="1">
    <location>
        <begin position="123"/>
        <end position="145"/>
    </location>
</feature>
<evidence type="ECO:0000313" key="3">
    <source>
        <dbReference type="Proteomes" id="UP000673375"/>
    </source>
</evidence>
<feature type="transmembrane region" description="Helical" evidence="1">
    <location>
        <begin position="165"/>
        <end position="188"/>
    </location>
</feature>
<feature type="transmembrane region" description="Helical" evidence="1">
    <location>
        <begin position="463"/>
        <end position="480"/>
    </location>
</feature>
<keyword evidence="1" id="KW-0472">Membrane</keyword>
<name>A0ABS4CJG0_9ENTE</name>
<feature type="transmembrane region" description="Helical" evidence="1">
    <location>
        <begin position="240"/>
        <end position="260"/>
    </location>
</feature>
<feature type="transmembrane region" description="Helical" evidence="1">
    <location>
        <begin position="195"/>
        <end position="213"/>
    </location>
</feature>
<comment type="caution">
    <text evidence="2">The sequence shown here is derived from an EMBL/GenBank/DDBJ whole genome shotgun (WGS) entry which is preliminary data.</text>
</comment>
<feature type="transmembrane region" description="Helical" evidence="1">
    <location>
        <begin position="436"/>
        <end position="456"/>
    </location>
</feature>